<evidence type="ECO:0000313" key="1">
    <source>
        <dbReference type="EMBL" id="AMQ19147.1"/>
    </source>
</evidence>
<gene>
    <name evidence="1" type="ORF">A0127_08210</name>
</gene>
<protein>
    <submittedName>
        <fullName evidence="1">Uncharacterized protein</fullName>
    </submittedName>
</protein>
<dbReference type="STRING" id="53952.A0127_08210"/>
<organism evidence="1 2">
    <name type="scientific">Thermococcus peptonophilus</name>
    <dbReference type="NCBI Taxonomy" id="53952"/>
    <lineage>
        <taxon>Archaea</taxon>
        <taxon>Methanobacteriati</taxon>
        <taxon>Methanobacteriota</taxon>
        <taxon>Thermococci</taxon>
        <taxon>Thermococcales</taxon>
        <taxon>Thermococcaceae</taxon>
        <taxon>Thermococcus</taxon>
    </lineage>
</organism>
<dbReference type="AlphaFoldDB" id="A0A142CWJ5"/>
<dbReference type="Proteomes" id="UP000073604">
    <property type="component" value="Chromosome"/>
</dbReference>
<keyword evidence="2" id="KW-1185">Reference proteome</keyword>
<proteinExistence type="predicted"/>
<sequence>MTNPLKNKVVVLLLVLFVVIMVLSTTPWINKISESIKSEGLNVTAVYLGTTAPNGTWQFKVEDRILTDCAVAYVYNYTPPGKLIVYEMDSKAFRVINPSEEMPSFECSGELTYGYLTANFTEPPNTLTIDVWVGTTSTNDGYIYFRQIGDWMFINGSYVGYKAPSLSNNYMLMPLEELEKITNSTGIHLVNRR</sequence>
<name>A0A142CWJ5_9EURY</name>
<accession>A0A142CWJ5</accession>
<dbReference type="EMBL" id="CP014750">
    <property type="protein sequence ID" value="AMQ19147.1"/>
    <property type="molecule type" value="Genomic_DNA"/>
</dbReference>
<reference evidence="2" key="1">
    <citation type="submission" date="2016-03" db="EMBL/GenBank/DDBJ databases">
        <authorList>
            <person name="Oger P.M."/>
        </authorList>
    </citation>
    <scope>NUCLEOTIDE SEQUENCE [LARGE SCALE GENOMIC DNA]</scope>
    <source>
        <strain evidence="2">OG-1</strain>
    </source>
</reference>
<dbReference type="KEGG" id="tpep:A0127_08210"/>
<evidence type="ECO:0000313" key="2">
    <source>
        <dbReference type="Proteomes" id="UP000073604"/>
    </source>
</evidence>